<dbReference type="Gene3D" id="3.30.160.240">
    <property type="entry name" value="Rv1738"/>
    <property type="match status" value="1"/>
</dbReference>
<dbReference type="RefSeq" id="WP_177180369.1">
    <property type="nucleotide sequence ID" value="NZ_FOHB01000005.1"/>
</dbReference>
<dbReference type="Proteomes" id="UP000199019">
    <property type="component" value="Unassembled WGS sequence"/>
</dbReference>
<evidence type="ECO:0000259" key="1">
    <source>
        <dbReference type="Pfam" id="PF08940"/>
    </source>
</evidence>
<keyword evidence="3" id="KW-1185">Reference proteome</keyword>
<dbReference type="InterPro" id="IPR015035">
    <property type="entry name" value="DUF1918"/>
</dbReference>
<sequence>MKAQKGDRIVLAGEQVDRPTRDGEILEVRGKDGAPPYLVRWSDGHTGLLYPGPGSVLRIGSSHGEGATAPAAEAPPKPVKEWQVRVSIFESADDTTAKVVLLADAPEALMASGESHRSEEDRPANRIGDEVAVARALRHLADELLDTATHDIESATGESDVFVRPR</sequence>
<dbReference type="AlphaFoldDB" id="A0A1H9WPC6"/>
<organism evidence="2 3">
    <name type="scientific">Pedococcus cremeus</name>
    <dbReference type="NCBI Taxonomy" id="587636"/>
    <lineage>
        <taxon>Bacteria</taxon>
        <taxon>Bacillati</taxon>
        <taxon>Actinomycetota</taxon>
        <taxon>Actinomycetes</taxon>
        <taxon>Micrococcales</taxon>
        <taxon>Intrasporangiaceae</taxon>
        <taxon>Pedococcus</taxon>
    </lineage>
</organism>
<protein>
    <recommendedName>
        <fullName evidence="1">DUF1918 domain-containing protein</fullName>
    </recommendedName>
</protein>
<dbReference type="InterPro" id="IPR038070">
    <property type="entry name" value="Rv2632c-like_sf"/>
</dbReference>
<dbReference type="Pfam" id="PF08940">
    <property type="entry name" value="DUF1918"/>
    <property type="match status" value="1"/>
</dbReference>
<dbReference type="STRING" id="587636.SAMN05216199_3079"/>
<gene>
    <name evidence="2" type="ORF">SAMN05216199_3079</name>
</gene>
<evidence type="ECO:0000313" key="3">
    <source>
        <dbReference type="Proteomes" id="UP000199019"/>
    </source>
</evidence>
<dbReference type="SUPFAM" id="SSF50118">
    <property type="entry name" value="Cell growth inhibitor/plasmid maintenance toxic component"/>
    <property type="match status" value="1"/>
</dbReference>
<name>A0A1H9WPC6_9MICO</name>
<dbReference type="EMBL" id="FOHB01000005">
    <property type="protein sequence ID" value="SES35758.1"/>
    <property type="molecule type" value="Genomic_DNA"/>
</dbReference>
<dbReference type="Pfam" id="PF08962">
    <property type="entry name" value="Rv2632c-like"/>
    <property type="match status" value="1"/>
</dbReference>
<evidence type="ECO:0000313" key="2">
    <source>
        <dbReference type="EMBL" id="SES35758.1"/>
    </source>
</evidence>
<feature type="domain" description="DUF1918" evidence="1">
    <location>
        <begin position="1"/>
        <end position="55"/>
    </location>
</feature>
<accession>A0A1H9WPC6</accession>
<proteinExistence type="predicted"/>
<dbReference type="InterPro" id="IPR015057">
    <property type="entry name" value="Rv2632c-like"/>
</dbReference>
<reference evidence="3" key="1">
    <citation type="submission" date="2016-10" db="EMBL/GenBank/DDBJ databases">
        <authorList>
            <person name="Varghese N."/>
            <person name="Submissions S."/>
        </authorList>
    </citation>
    <scope>NUCLEOTIDE SEQUENCE [LARGE SCALE GENOMIC DNA]</scope>
    <source>
        <strain evidence="3">CGMCC 1.6963</strain>
    </source>
</reference>
<dbReference type="SUPFAM" id="SSF143212">
    <property type="entry name" value="Rv2632c-like"/>
    <property type="match status" value="1"/>
</dbReference>
<dbReference type="Gene3D" id="2.30.30.440">
    <property type="entry name" value="Domain of unknown function DUF1918"/>
    <property type="match status" value="1"/>
</dbReference>